<protein>
    <recommendedName>
        <fullName evidence="10">Polycystin cation channel PKD1/PKD2 domain-containing protein</fullName>
    </recommendedName>
</protein>
<dbReference type="PANTHER" id="PTHR10117:SF54">
    <property type="entry name" value="TRANSIENT RECEPTOR POTENTIAL-GAMMA PROTEIN"/>
    <property type="match status" value="1"/>
</dbReference>
<evidence type="ECO:0000256" key="1">
    <source>
        <dbReference type="ARBA" id="ARBA00004141"/>
    </source>
</evidence>
<evidence type="ECO:0000256" key="4">
    <source>
        <dbReference type="ARBA" id="ARBA00022989"/>
    </source>
</evidence>
<dbReference type="InterPro" id="IPR002153">
    <property type="entry name" value="TRPC_channel"/>
</dbReference>
<dbReference type="EMBL" id="BEGY01000048">
    <property type="protein sequence ID" value="GAX80101.1"/>
    <property type="molecule type" value="Genomic_DNA"/>
</dbReference>
<dbReference type="STRING" id="1157962.A0A250XAI1"/>
<comment type="subcellular location">
    <subcellularLocation>
        <location evidence="1">Membrane</location>
        <topology evidence="1">Multi-pass membrane protein</topology>
    </subcellularLocation>
</comment>
<feature type="transmembrane region" description="Helical" evidence="9">
    <location>
        <begin position="618"/>
        <end position="638"/>
    </location>
</feature>
<feature type="transmembrane region" description="Helical" evidence="9">
    <location>
        <begin position="1089"/>
        <end position="1106"/>
    </location>
</feature>
<dbReference type="InterPro" id="IPR013122">
    <property type="entry name" value="PKD1_2_channel"/>
</dbReference>
<dbReference type="PANTHER" id="PTHR10117">
    <property type="entry name" value="TRANSIENT RECEPTOR POTENTIAL CHANNEL"/>
    <property type="match status" value="1"/>
</dbReference>
<feature type="transmembrane region" description="Helical" evidence="9">
    <location>
        <begin position="675"/>
        <end position="696"/>
    </location>
</feature>
<keyword evidence="6 9" id="KW-0472">Membrane</keyword>
<dbReference type="GO" id="GO:0015279">
    <property type="term" value="F:store-operated calcium channel activity"/>
    <property type="evidence" value="ECO:0007669"/>
    <property type="project" value="TreeGrafter"/>
</dbReference>
<evidence type="ECO:0000256" key="9">
    <source>
        <dbReference type="SAM" id="Phobius"/>
    </source>
</evidence>
<evidence type="ECO:0000313" key="11">
    <source>
        <dbReference type="EMBL" id="GAX80101.1"/>
    </source>
</evidence>
<feature type="transmembrane region" description="Helical" evidence="9">
    <location>
        <begin position="1059"/>
        <end position="1082"/>
    </location>
</feature>
<evidence type="ECO:0000256" key="3">
    <source>
        <dbReference type="ARBA" id="ARBA00022692"/>
    </source>
</evidence>
<evidence type="ECO:0000256" key="6">
    <source>
        <dbReference type="ARBA" id="ARBA00023136"/>
    </source>
</evidence>
<keyword evidence="5" id="KW-0406">Ion transport</keyword>
<feature type="transmembrane region" description="Helical" evidence="9">
    <location>
        <begin position="717"/>
        <end position="735"/>
    </location>
</feature>
<dbReference type="Proteomes" id="UP000232323">
    <property type="component" value="Unassembled WGS sequence"/>
</dbReference>
<evidence type="ECO:0000256" key="7">
    <source>
        <dbReference type="ARBA" id="ARBA00023303"/>
    </source>
</evidence>
<proteinExistence type="predicted"/>
<feature type="transmembrane region" description="Helical" evidence="9">
    <location>
        <begin position="786"/>
        <end position="811"/>
    </location>
</feature>
<name>A0A250XAI1_9CHLO</name>
<feature type="transmembrane region" description="Helical" evidence="9">
    <location>
        <begin position="645"/>
        <end position="663"/>
    </location>
</feature>
<accession>A0A250XAI1</accession>
<organism evidence="11 12">
    <name type="scientific">Chlamydomonas eustigma</name>
    <dbReference type="NCBI Taxonomy" id="1157962"/>
    <lineage>
        <taxon>Eukaryota</taxon>
        <taxon>Viridiplantae</taxon>
        <taxon>Chlorophyta</taxon>
        <taxon>core chlorophytes</taxon>
        <taxon>Chlorophyceae</taxon>
        <taxon>CS clade</taxon>
        <taxon>Chlamydomonadales</taxon>
        <taxon>Chlamydomonadaceae</taxon>
        <taxon>Chlamydomonas</taxon>
    </lineage>
</organism>
<keyword evidence="2" id="KW-0813">Transport</keyword>
<gene>
    <name evidence="11" type="ORF">CEUSTIGMA_g7539.t1</name>
</gene>
<evidence type="ECO:0000313" key="12">
    <source>
        <dbReference type="Proteomes" id="UP000232323"/>
    </source>
</evidence>
<keyword evidence="12" id="KW-1185">Reference proteome</keyword>
<feature type="region of interest" description="Disordered" evidence="8">
    <location>
        <begin position="1120"/>
        <end position="1144"/>
    </location>
</feature>
<sequence>MSADPIRHEPELSKTPRLRSGDPIQEHGEVAKQSGALKVALNSREKVGEPLPSAVQEKEMGDASHSLNLIKPGHVTSSKLEPSGQEEENATLDSVYGHLIKENVDGCIELYLHHKQIMQQNQESNLMKLEKGCEIFKVRRSVHRTVLESELPSFLSECLWYIKGEIEDVDHLLGLGPHLTGRAKPGHFVRPIVLFPSQMRPAEWLRTGFVVMDEEEHSLKVQWGARSQLDYILTVLSGLTEVLKRQRLTIWYSRKVYGPGQKFVLPGAGSKGEITERPYIPAFLISRNEAQLRSMFLKWTNMSRHVPHEDYLNKHLQSVQTEVSSREVVIPQHKKSLLSRDRSEKTSYLQDSLQDLDPLSVFIVKTAYERSPLALSIIKDLLQSGKYIDNFKDPSVVSAVEQLAVNRNDSNLLMSLLSATPLEMSFKALSFLVHKWSLQLQQYSSEGDDVMSSTMKLEFNDVEQFLVKYMQARRNPMSIASAVIWAIDEEIRIHPEAERFIGPAVPRLHSLILQLLSQLLQMLYKRQLHIITLDGILFPSETETTVCDISPVKVAFKTSDYAFMNHELMLLHTERTWQGCHFRALTSCEDDKAISLRNPLFLHRILKLLGFEGGPLHMVLKFGMAVWHAYALCSLAFHNSPRGRWLTQFICELAFLTIYQVMVLYPHSDSSASEIIFVFLVFVVGNFVDMATFIIYKYGSFSGVIQYAGDPWHGLSLFTNTYLLVLSIFNAINQLESLSFIGGDEGTWLQLCICSAAPLVWLRALYILMPIYPNLGAMLITISRMLAAIVAFALPLIVVFVGFSTLFTGVYSESLDSYNSWTTSMLTMFKSMTGSSNFDDFSTNGFPEQLVLYGTLALVIFMILSSILLLNLLVAIIVARYEPQSTVSQSQYGQAELVDMYGTAVKHNYICSPLNLVQFLIFWIPNVPREPSGGRLARAFLMVNPDGESVADNVIFQHSGHGEFPHLVFLVVTYPLMATLAVVCFVISGPFAVWHFAHVQLEYFQKVWLSRNRVTPDQGAGEGDGSSMRRPWSEISLTFQKGKDEHSPTILHHLLQLPLWLLLMMIGGVLYWGMFGLCFLLIWTSGVWWIWKVLFSLYNFLVYPWIHKYVSHSKQAPHAVKGDTSNKSMQRGLDLEPGPPTPGSMRQISAVSEAVALSLDVTMALKKSDYGPMCKAWKLVGKEDEEDEEDDPQEKLSRQVALLQSQLSKMQGKIDALVIQQQGVQQRERKSNLHHEPEVPELSKGLTWKDGHVTAVLKEGAVAAKKTFQLPALKLPSTKTLDSGSSL</sequence>
<keyword evidence="3 9" id="KW-0812">Transmembrane</keyword>
<evidence type="ECO:0000259" key="10">
    <source>
        <dbReference type="Pfam" id="PF08016"/>
    </source>
</evidence>
<dbReference type="GO" id="GO:0051480">
    <property type="term" value="P:regulation of cytosolic calcium ion concentration"/>
    <property type="evidence" value="ECO:0007669"/>
    <property type="project" value="TreeGrafter"/>
</dbReference>
<keyword evidence="4 9" id="KW-1133">Transmembrane helix</keyword>
<feature type="compositionally biased region" description="Basic and acidic residues" evidence="8">
    <location>
        <begin position="1"/>
        <end position="14"/>
    </location>
</feature>
<dbReference type="OrthoDB" id="544666at2759"/>
<evidence type="ECO:0000256" key="5">
    <source>
        <dbReference type="ARBA" id="ARBA00023065"/>
    </source>
</evidence>
<keyword evidence="7" id="KW-0407">Ion channel</keyword>
<feature type="domain" description="Polycystin cation channel PKD1/PKD2" evidence="10">
    <location>
        <begin position="756"/>
        <end position="882"/>
    </location>
</feature>
<dbReference type="Gene3D" id="1.10.287.70">
    <property type="match status" value="1"/>
</dbReference>
<reference evidence="11 12" key="1">
    <citation type="submission" date="2017-08" db="EMBL/GenBank/DDBJ databases">
        <title>Acidophilic green algal genome provides insights into adaptation to an acidic environment.</title>
        <authorList>
            <person name="Hirooka S."/>
            <person name="Hirose Y."/>
            <person name="Kanesaki Y."/>
            <person name="Higuchi S."/>
            <person name="Fujiwara T."/>
            <person name="Onuma R."/>
            <person name="Era A."/>
            <person name="Ohbayashi R."/>
            <person name="Uzuka A."/>
            <person name="Nozaki H."/>
            <person name="Yoshikawa H."/>
            <person name="Miyagishima S.Y."/>
        </authorList>
    </citation>
    <scope>NUCLEOTIDE SEQUENCE [LARGE SCALE GENOMIC DNA]</scope>
    <source>
        <strain evidence="11 12">NIES-2499</strain>
    </source>
</reference>
<dbReference type="GO" id="GO:0005886">
    <property type="term" value="C:plasma membrane"/>
    <property type="evidence" value="ECO:0007669"/>
    <property type="project" value="TreeGrafter"/>
</dbReference>
<feature type="transmembrane region" description="Helical" evidence="9">
    <location>
        <begin position="967"/>
        <end position="994"/>
    </location>
</feature>
<dbReference type="GO" id="GO:0034703">
    <property type="term" value="C:cation channel complex"/>
    <property type="evidence" value="ECO:0007669"/>
    <property type="project" value="TreeGrafter"/>
</dbReference>
<dbReference type="Pfam" id="PF08016">
    <property type="entry name" value="PKD_channel"/>
    <property type="match status" value="1"/>
</dbReference>
<dbReference type="GO" id="GO:0070679">
    <property type="term" value="F:inositol 1,4,5 trisphosphate binding"/>
    <property type="evidence" value="ECO:0007669"/>
    <property type="project" value="TreeGrafter"/>
</dbReference>
<feature type="transmembrane region" description="Helical" evidence="9">
    <location>
        <begin position="850"/>
        <end position="879"/>
    </location>
</feature>
<feature type="region of interest" description="Disordered" evidence="8">
    <location>
        <begin position="1"/>
        <end position="36"/>
    </location>
</feature>
<evidence type="ECO:0000256" key="8">
    <source>
        <dbReference type="SAM" id="MobiDB-lite"/>
    </source>
</evidence>
<comment type="caution">
    <text evidence="11">The sequence shown here is derived from an EMBL/GenBank/DDBJ whole genome shotgun (WGS) entry which is preliminary data.</text>
</comment>
<feature type="transmembrane region" description="Helical" evidence="9">
    <location>
        <begin position="747"/>
        <end position="766"/>
    </location>
</feature>
<evidence type="ECO:0000256" key="2">
    <source>
        <dbReference type="ARBA" id="ARBA00022448"/>
    </source>
</evidence>